<dbReference type="SMART" id="SM00382">
    <property type="entry name" value="AAA"/>
    <property type="match status" value="1"/>
</dbReference>
<dbReference type="InterPro" id="IPR003593">
    <property type="entry name" value="AAA+_ATPase"/>
</dbReference>
<dbReference type="GO" id="GO:0016887">
    <property type="term" value="F:ATP hydrolysis activity"/>
    <property type="evidence" value="ECO:0007669"/>
    <property type="project" value="InterPro"/>
</dbReference>
<dbReference type="KEGG" id="rhom:FRIFI_1679"/>
<dbReference type="InterPro" id="IPR027417">
    <property type="entry name" value="P-loop_NTPase"/>
</dbReference>
<dbReference type="GO" id="GO:0005524">
    <property type="term" value="F:ATP binding"/>
    <property type="evidence" value="ECO:0007669"/>
    <property type="project" value="UniProtKB-KW"/>
</dbReference>
<dbReference type="AlphaFoldDB" id="A0A2P2BSB2"/>
<reference evidence="5 6" key="1">
    <citation type="submission" date="2014-09" db="EMBL/GenBank/DDBJ databases">
        <authorList>
            <person name="Hornung B.V."/>
        </authorList>
    </citation>
    <scope>NUCLEOTIDE SEQUENCE [LARGE SCALE GENOMIC DNA]</scope>
    <source>
        <strain evidence="5 6">FRIFI</strain>
    </source>
</reference>
<name>A0A2P2BSB2_9FIRM</name>
<dbReference type="SUPFAM" id="SSF52540">
    <property type="entry name" value="P-loop containing nucleoside triphosphate hydrolases"/>
    <property type="match status" value="1"/>
</dbReference>
<dbReference type="Gene3D" id="3.40.50.300">
    <property type="entry name" value="P-loop containing nucleotide triphosphate hydrolases"/>
    <property type="match status" value="1"/>
</dbReference>
<keyword evidence="2" id="KW-0547">Nucleotide-binding</keyword>
<dbReference type="CDD" id="cd03230">
    <property type="entry name" value="ABC_DR_subfamily_A"/>
    <property type="match status" value="1"/>
</dbReference>
<keyword evidence="3 5" id="KW-0067">ATP-binding</keyword>
<dbReference type="PROSITE" id="PS50893">
    <property type="entry name" value="ABC_TRANSPORTER_2"/>
    <property type="match status" value="1"/>
</dbReference>
<keyword evidence="1" id="KW-0813">Transport</keyword>
<keyword evidence="6" id="KW-1185">Reference proteome</keyword>
<organism evidence="5 6">
    <name type="scientific">Romboutsia hominis</name>
    <dbReference type="NCBI Taxonomy" id="1507512"/>
    <lineage>
        <taxon>Bacteria</taxon>
        <taxon>Bacillati</taxon>
        <taxon>Bacillota</taxon>
        <taxon>Clostridia</taxon>
        <taxon>Peptostreptococcales</taxon>
        <taxon>Peptostreptococcaceae</taxon>
        <taxon>Romboutsia</taxon>
    </lineage>
</organism>
<dbReference type="PANTHER" id="PTHR42939:SF1">
    <property type="entry name" value="ABC TRANSPORTER ATP-BINDING PROTEIN ALBC-RELATED"/>
    <property type="match status" value="1"/>
</dbReference>
<feature type="domain" description="ABC transporter" evidence="4">
    <location>
        <begin position="5"/>
        <end position="230"/>
    </location>
</feature>
<dbReference type="RefSeq" id="WP_166505598.1">
    <property type="nucleotide sequence ID" value="NZ_LN650648.1"/>
</dbReference>
<gene>
    <name evidence="5" type="ORF">FRIFI_1679</name>
</gene>
<proteinExistence type="predicted"/>
<sequence>MNIGVKVENLSYSFKNQKILDDINIDFHENKIYGLLGKNGAGKTTLLNIITNQLLSKEGKIYIKGVEARKNPSILENICIVREKEYLNEDAKIKDIFDIYLYFYKNYDKKLQHKLCKKFNIDTKKRYKNLSRGLKTLVFNIIGICSNADIVIFDEPTIGLDALNRVEFYDLLLDNYINYPKTIIIATHLIDEVENLLEEVVIINNKKVVFYDSIENLKENSVYISGNKEDLNKLDIVKNKKPIKTFRNNETYAYYEKLSKEELNKIKELSLDIEAMSLQDMFISISKEEIK</sequence>
<protein>
    <submittedName>
        <fullName evidence="5">ABC transporter, ATP-binding protein</fullName>
    </submittedName>
</protein>
<dbReference type="Pfam" id="PF00005">
    <property type="entry name" value="ABC_tran"/>
    <property type="match status" value="1"/>
</dbReference>
<dbReference type="EMBL" id="LN650648">
    <property type="protein sequence ID" value="CEI73212.1"/>
    <property type="molecule type" value="Genomic_DNA"/>
</dbReference>
<dbReference type="PANTHER" id="PTHR42939">
    <property type="entry name" value="ABC TRANSPORTER ATP-BINDING PROTEIN ALBC-RELATED"/>
    <property type="match status" value="1"/>
</dbReference>
<evidence type="ECO:0000313" key="6">
    <source>
        <dbReference type="Proteomes" id="UP000245695"/>
    </source>
</evidence>
<evidence type="ECO:0000256" key="1">
    <source>
        <dbReference type="ARBA" id="ARBA00022448"/>
    </source>
</evidence>
<evidence type="ECO:0000256" key="3">
    <source>
        <dbReference type="ARBA" id="ARBA00022840"/>
    </source>
</evidence>
<evidence type="ECO:0000313" key="5">
    <source>
        <dbReference type="EMBL" id="CEI73212.1"/>
    </source>
</evidence>
<evidence type="ECO:0000256" key="2">
    <source>
        <dbReference type="ARBA" id="ARBA00022741"/>
    </source>
</evidence>
<evidence type="ECO:0000259" key="4">
    <source>
        <dbReference type="PROSITE" id="PS50893"/>
    </source>
</evidence>
<dbReference type="InterPro" id="IPR051782">
    <property type="entry name" value="ABC_Transporter_VariousFunc"/>
</dbReference>
<dbReference type="Proteomes" id="UP000245695">
    <property type="component" value="Chromosome 1"/>
</dbReference>
<dbReference type="InterPro" id="IPR003439">
    <property type="entry name" value="ABC_transporter-like_ATP-bd"/>
</dbReference>
<accession>A0A2P2BSB2</accession>